<proteinExistence type="predicted"/>
<dbReference type="Proteomes" id="UP001304683">
    <property type="component" value="Chromosome"/>
</dbReference>
<protein>
    <submittedName>
        <fullName evidence="2">Uncharacterized protein</fullName>
    </submittedName>
</protein>
<evidence type="ECO:0000313" key="3">
    <source>
        <dbReference type="Proteomes" id="UP001304683"/>
    </source>
</evidence>
<dbReference type="RefSeq" id="WP_318750685.1">
    <property type="nucleotide sequence ID" value="NZ_CP132508.1"/>
</dbReference>
<name>A0ABZ0QND3_9FIRM</name>
<keyword evidence="1" id="KW-0472">Membrane</keyword>
<feature type="transmembrane region" description="Helical" evidence="1">
    <location>
        <begin position="6"/>
        <end position="23"/>
    </location>
</feature>
<gene>
    <name evidence="2" type="ORF">Q5761_11725</name>
</gene>
<keyword evidence="3" id="KW-1185">Reference proteome</keyword>
<reference evidence="2 3" key="1">
    <citation type="submission" date="2023-08" db="EMBL/GenBank/DDBJ databases">
        <title>Genome sequence of Thermaerobacter compostii strain Ins1, a spore-forming filamentous bacterium isolated from a deep geothermal reservoir.</title>
        <authorList>
            <person name="Bregnard D."/>
            <person name="Gonzalez D."/>
            <person name="Junier P."/>
        </authorList>
    </citation>
    <scope>NUCLEOTIDE SEQUENCE [LARGE SCALE GENOMIC DNA]</scope>
    <source>
        <strain evidence="2 3">Ins1</strain>
    </source>
</reference>
<keyword evidence="1" id="KW-1133">Transmembrane helix</keyword>
<accession>A0ABZ0QND3</accession>
<organism evidence="2 3">
    <name type="scientific">Thermaerobacter composti</name>
    <dbReference type="NCBI Taxonomy" id="554949"/>
    <lineage>
        <taxon>Bacteria</taxon>
        <taxon>Bacillati</taxon>
        <taxon>Bacillota</taxon>
        <taxon>Clostridia</taxon>
        <taxon>Eubacteriales</taxon>
        <taxon>Clostridiales Family XVII. Incertae Sedis</taxon>
        <taxon>Thermaerobacter</taxon>
    </lineage>
</organism>
<evidence type="ECO:0000313" key="2">
    <source>
        <dbReference type="EMBL" id="WPD19000.1"/>
    </source>
</evidence>
<evidence type="ECO:0000256" key="1">
    <source>
        <dbReference type="SAM" id="Phobius"/>
    </source>
</evidence>
<dbReference type="EMBL" id="CP132508">
    <property type="protein sequence ID" value="WPD19000.1"/>
    <property type="molecule type" value="Genomic_DNA"/>
</dbReference>
<keyword evidence="1" id="KW-0812">Transmembrane</keyword>
<sequence length="192" mass="20610">MSDPLLDRIAFAVAVFLVFWLIGGRQWNRRRAVQLARAARDAMRLLGDDVRVQPLGGGTGGFLMEVGRPGAGIRSAQLLCLLEPRDFPLAWAWTRWRGRRDQFILKVEAAQPLRPARLQGQGRPVGGFDLRRLVLAATQAASPQVQVSFGVAPGEEGDIARAVALAAGLARGELQLAGREGVPPGGRGGTES</sequence>